<evidence type="ECO:0000256" key="1">
    <source>
        <dbReference type="SAM" id="MobiDB-lite"/>
    </source>
</evidence>
<evidence type="ECO:0000313" key="2">
    <source>
        <dbReference type="EMBL" id="KNZ70352.1"/>
    </source>
</evidence>
<accession>A0A0L6W447</accession>
<dbReference type="EMBL" id="LGTE01000004">
    <property type="protein sequence ID" value="KNZ70352.1"/>
    <property type="molecule type" value="Genomic_DNA"/>
</dbReference>
<comment type="caution">
    <text evidence="2">The sequence shown here is derived from an EMBL/GenBank/DDBJ whole genome shotgun (WGS) entry which is preliminary data.</text>
</comment>
<dbReference type="Proteomes" id="UP000037175">
    <property type="component" value="Unassembled WGS sequence"/>
</dbReference>
<name>A0A0L6W447_9FIRM</name>
<organism evidence="2 3">
    <name type="scientific">Thermincola ferriacetica</name>
    <dbReference type="NCBI Taxonomy" id="281456"/>
    <lineage>
        <taxon>Bacteria</taxon>
        <taxon>Bacillati</taxon>
        <taxon>Bacillota</taxon>
        <taxon>Clostridia</taxon>
        <taxon>Eubacteriales</taxon>
        <taxon>Thermincolaceae</taxon>
        <taxon>Thermincola</taxon>
    </lineage>
</organism>
<gene>
    <name evidence="2" type="ORF">Tfer_0913</name>
</gene>
<keyword evidence="3" id="KW-1185">Reference proteome</keyword>
<proteinExistence type="predicted"/>
<evidence type="ECO:0000313" key="3">
    <source>
        <dbReference type="Proteomes" id="UP000037175"/>
    </source>
</evidence>
<sequence>MPKVKRDTDDASRVISIRFPADHPVWDHPEGNRSDYVRYLVDMGLLVAYQTNDIEAIRQDVLALRHSDIREIKQLLQEVRDRLNNVQPLQNQATEPAQEEKPKSDLGLDPRLINALDDFLKI</sequence>
<feature type="compositionally biased region" description="Basic and acidic residues" evidence="1">
    <location>
        <begin position="98"/>
        <end position="108"/>
    </location>
</feature>
<reference evidence="3" key="1">
    <citation type="submission" date="2015-07" db="EMBL/GenBank/DDBJ databases">
        <title>Complete Genome of Thermincola ferriacetica strain Z-0001T.</title>
        <authorList>
            <person name="Lusk B."/>
            <person name="Badalamenti J.P."/>
            <person name="Parameswaran P."/>
            <person name="Bond D.R."/>
            <person name="Torres C.I."/>
        </authorList>
    </citation>
    <scope>NUCLEOTIDE SEQUENCE [LARGE SCALE GENOMIC DNA]</scope>
    <source>
        <strain evidence="3">Z-0001</strain>
    </source>
</reference>
<dbReference type="AlphaFoldDB" id="A0A0L6W447"/>
<feature type="region of interest" description="Disordered" evidence="1">
    <location>
        <begin position="86"/>
        <end position="108"/>
    </location>
</feature>
<protein>
    <submittedName>
        <fullName evidence="2">Uncharacterized protein</fullName>
    </submittedName>
</protein>
<feature type="compositionally biased region" description="Polar residues" evidence="1">
    <location>
        <begin position="86"/>
        <end position="95"/>
    </location>
</feature>
<dbReference type="RefSeq" id="WP_052217062.1">
    <property type="nucleotide sequence ID" value="NZ_LGTE01000004.1"/>
</dbReference>